<dbReference type="Pfam" id="PF13508">
    <property type="entry name" value="Acetyltransf_7"/>
    <property type="match status" value="1"/>
</dbReference>
<evidence type="ECO:0000313" key="3">
    <source>
        <dbReference type="Proteomes" id="UP000295302"/>
    </source>
</evidence>
<protein>
    <submittedName>
        <fullName evidence="2">GNAT family N-acetyltransferase</fullName>
    </submittedName>
</protein>
<dbReference type="Proteomes" id="UP000295302">
    <property type="component" value="Unassembled WGS sequence"/>
</dbReference>
<gene>
    <name evidence="2" type="ORF">E1286_26720</name>
</gene>
<evidence type="ECO:0000313" key="2">
    <source>
        <dbReference type="EMBL" id="TDD44569.1"/>
    </source>
</evidence>
<dbReference type="InterPro" id="IPR016181">
    <property type="entry name" value="Acyl_CoA_acyltransferase"/>
</dbReference>
<dbReference type="SUPFAM" id="SSF55729">
    <property type="entry name" value="Acyl-CoA N-acyltransferases (Nat)"/>
    <property type="match status" value="1"/>
</dbReference>
<dbReference type="AlphaFoldDB" id="A0A4R4YKJ9"/>
<keyword evidence="3" id="KW-1185">Reference proteome</keyword>
<dbReference type="InterPro" id="IPR000182">
    <property type="entry name" value="GNAT_dom"/>
</dbReference>
<name>A0A4R4YKJ9_9ACTN</name>
<proteinExistence type="predicted"/>
<comment type="caution">
    <text evidence="2">The sequence shown here is derived from an EMBL/GenBank/DDBJ whole genome shotgun (WGS) entry which is preliminary data.</text>
</comment>
<sequence>MVPFDSPHADGVSALARAEGWPTFSDPDRVRRLFAAPGVVGLVAVHHVDVVGAAHLLTDGHHGYLTFLAVSAGRRRDGIGRRLVEEAFEATGAERIDLLSTPEAEPFYRRLPHREMPGFRVFPEWMRPHLGPGL</sequence>
<evidence type="ECO:0000259" key="1">
    <source>
        <dbReference type="PROSITE" id="PS51186"/>
    </source>
</evidence>
<reference evidence="2 3" key="1">
    <citation type="submission" date="2019-03" db="EMBL/GenBank/DDBJ databases">
        <title>Draft genome sequences of novel Actinobacteria.</title>
        <authorList>
            <person name="Sahin N."/>
            <person name="Ay H."/>
            <person name="Saygin H."/>
        </authorList>
    </citation>
    <scope>NUCLEOTIDE SEQUENCE [LARGE SCALE GENOMIC DNA]</scope>
    <source>
        <strain evidence="2 3">CH32</strain>
    </source>
</reference>
<dbReference type="EMBL" id="SMKQ01000097">
    <property type="protein sequence ID" value="TDD44569.1"/>
    <property type="molecule type" value="Genomic_DNA"/>
</dbReference>
<organism evidence="2 3">
    <name type="scientific">Nonomuraea terrae</name>
    <dbReference type="NCBI Taxonomy" id="2530383"/>
    <lineage>
        <taxon>Bacteria</taxon>
        <taxon>Bacillati</taxon>
        <taxon>Actinomycetota</taxon>
        <taxon>Actinomycetes</taxon>
        <taxon>Streptosporangiales</taxon>
        <taxon>Streptosporangiaceae</taxon>
        <taxon>Nonomuraea</taxon>
    </lineage>
</organism>
<keyword evidence="2" id="KW-0808">Transferase</keyword>
<dbReference type="OrthoDB" id="4774939at2"/>
<dbReference type="GO" id="GO:0016747">
    <property type="term" value="F:acyltransferase activity, transferring groups other than amino-acyl groups"/>
    <property type="evidence" value="ECO:0007669"/>
    <property type="project" value="InterPro"/>
</dbReference>
<feature type="domain" description="N-acetyltransferase" evidence="1">
    <location>
        <begin position="1"/>
        <end position="134"/>
    </location>
</feature>
<dbReference type="Gene3D" id="3.40.630.30">
    <property type="match status" value="1"/>
</dbReference>
<dbReference type="PROSITE" id="PS51186">
    <property type="entry name" value="GNAT"/>
    <property type="match status" value="1"/>
</dbReference>
<accession>A0A4R4YKJ9</accession>